<feature type="compositionally biased region" description="Polar residues" evidence="1">
    <location>
        <begin position="397"/>
        <end position="413"/>
    </location>
</feature>
<organism evidence="3 5">
    <name type="scientific">Rathayibacter tanaceti</name>
    <dbReference type="NCBI Taxonomy" id="1671680"/>
    <lineage>
        <taxon>Bacteria</taxon>
        <taxon>Bacillati</taxon>
        <taxon>Actinomycetota</taxon>
        <taxon>Actinomycetes</taxon>
        <taxon>Micrococcales</taxon>
        <taxon>Microbacteriaceae</taxon>
        <taxon>Rathayibacter</taxon>
    </lineage>
</organism>
<evidence type="ECO:0000313" key="6">
    <source>
        <dbReference type="Proteomes" id="UP000465031"/>
    </source>
</evidence>
<keyword evidence="2" id="KW-1133">Transmembrane helix</keyword>
<protein>
    <submittedName>
        <fullName evidence="3">ABC-2 family transporter protein</fullName>
    </submittedName>
</protein>
<reference evidence="6" key="3">
    <citation type="submission" date="2019-12" db="EMBL/GenBank/DDBJ databases">
        <title>Complete and draft genome sequences of new strains and members of some known species of the genus Rathayibacter isolated from plants.</title>
        <authorList>
            <person name="Tarlachkov S.V."/>
            <person name="Starodumova I.P."/>
            <person name="Dorofeeva L.V."/>
            <person name="Prisyazhnaya N.V."/>
            <person name="Leyn S."/>
            <person name="Zlamal J."/>
            <person name="Elan M."/>
            <person name="Osterman A.L."/>
            <person name="Nadler S."/>
            <person name="Subbotin S.A."/>
            <person name="Evtushenko L.I."/>
        </authorList>
    </citation>
    <scope>NUCLEOTIDE SEQUENCE [LARGE SCALE GENOMIC DNA]</scope>
    <source>
        <strain evidence="6">VKM Ac-2761</strain>
    </source>
</reference>
<evidence type="ECO:0000313" key="4">
    <source>
        <dbReference type="EMBL" id="QHC54473.1"/>
    </source>
</evidence>
<feature type="transmembrane region" description="Helical" evidence="2">
    <location>
        <begin position="169"/>
        <end position="189"/>
    </location>
</feature>
<dbReference type="KEGG" id="rte:GSU10_01545"/>
<dbReference type="EMBL" id="LIIN01000014">
    <property type="protein sequence ID" value="KZX22142.1"/>
    <property type="molecule type" value="Genomic_DNA"/>
</dbReference>
<gene>
    <name evidence="3" type="ORF">ACH61_00709</name>
    <name evidence="4" type="ORF">GSU10_01545</name>
</gene>
<feature type="transmembrane region" description="Helical" evidence="2">
    <location>
        <begin position="321"/>
        <end position="342"/>
    </location>
</feature>
<keyword evidence="2" id="KW-0812">Transmembrane</keyword>
<proteinExistence type="predicted"/>
<keyword evidence="2" id="KW-0472">Membrane</keyword>
<feature type="transmembrane region" description="Helical" evidence="2">
    <location>
        <begin position="261"/>
        <end position="281"/>
    </location>
</feature>
<sequence length="413" mass="42854">MSSPTTPPPTPVGDPPRPASSVRTALLALLLPLFFVIVFPLAFVSALHHPAPNDLPLLVVGPDQVVAPIAEGLDSTAEFSAERTDVVAEARSGVEERRYDGSIEISPVAAADPSAPPAFTVTTYVAGAEGRSVAGAVQGAAAQVAAQLGTTATVVDVAPLAAADSLGTGLFYLLTYTSLGAYLVIIVLMQVMPGAPLRLRYTAISIAAVVAPLIVFGLSSIFLGDYGASFGSIAGLLGVNALYVFTVGCAAILIEQLLGKAATFGIMAFVVFINFPSAGGAGPAAMLPGFWQGVHEVYFGAGAMEAFRSIVYFGGNGAGRWVLQLLAWTLGLMLVTFVVHLGKTVRRQRAELADLATDSAPPAEAWRAPEQPRHARIETVVVDGELLEPDDAEVTRRSITASESTTTGEGVLR</sequence>
<evidence type="ECO:0000256" key="2">
    <source>
        <dbReference type="SAM" id="Phobius"/>
    </source>
</evidence>
<feature type="transmembrane region" description="Helical" evidence="2">
    <location>
        <begin position="230"/>
        <end position="254"/>
    </location>
</feature>
<reference evidence="4" key="2">
    <citation type="submission" date="2019-12" db="EMBL/GenBank/DDBJ databases">
        <title>Complete and Draft Genome Sequences of New Strains and Members of Some Known Species of the Genus Rathayibacter isolated from Plants.</title>
        <authorList>
            <person name="Tarlachkov S.V."/>
            <person name="Starodumova I.P."/>
            <person name="Dorofeeva L.V."/>
            <person name="Prisyazhnaya N.V."/>
            <person name="Leyn S.A."/>
            <person name="Zlamal J.E."/>
            <person name="Elane M.L."/>
            <person name="Osterman A.L."/>
            <person name="Nadler S.A."/>
            <person name="Subbotin S.A."/>
            <person name="Evtushenko L.I."/>
        </authorList>
    </citation>
    <scope>NUCLEOTIDE SEQUENCE</scope>
    <source>
        <strain evidence="4">VKM Ac-2761</strain>
    </source>
</reference>
<feature type="region of interest" description="Disordered" evidence="1">
    <location>
        <begin position="391"/>
        <end position="413"/>
    </location>
</feature>
<feature type="transmembrane region" description="Helical" evidence="2">
    <location>
        <begin position="25"/>
        <end position="47"/>
    </location>
</feature>
<dbReference type="RefSeq" id="WP_068208576.1">
    <property type="nucleotide sequence ID" value="NZ_CP047186.1"/>
</dbReference>
<keyword evidence="5" id="KW-1185">Reference proteome</keyword>
<name>A0A166ICB4_9MICO</name>
<dbReference type="Proteomes" id="UP000076717">
    <property type="component" value="Unassembled WGS sequence"/>
</dbReference>
<accession>A0A166ICB4</accession>
<evidence type="ECO:0000256" key="1">
    <source>
        <dbReference type="SAM" id="MobiDB-lite"/>
    </source>
</evidence>
<dbReference type="AlphaFoldDB" id="A0A166ICB4"/>
<evidence type="ECO:0000313" key="3">
    <source>
        <dbReference type="EMBL" id="KZX22142.1"/>
    </source>
</evidence>
<evidence type="ECO:0000313" key="5">
    <source>
        <dbReference type="Proteomes" id="UP000076717"/>
    </source>
</evidence>
<dbReference type="Proteomes" id="UP000465031">
    <property type="component" value="Chromosome"/>
</dbReference>
<dbReference type="EMBL" id="CP047186">
    <property type="protein sequence ID" value="QHC54473.1"/>
    <property type="molecule type" value="Genomic_DNA"/>
</dbReference>
<dbReference type="OrthoDB" id="3288304at2"/>
<reference evidence="3 5" key="1">
    <citation type="submission" date="2015-08" db="EMBL/GenBank/DDBJ databases">
        <title>Draft Genome Sequence of Rathayibacter sp. Strain VKM Ac-2596 Isolated from Leaf Gall Induced by Plant-Parasitic Nematodes.</title>
        <authorList>
            <person name="Vasilenko O.V."/>
            <person name="Starodumova I.P."/>
            <person name="Tarlachkov S.V."/>
            <person name="Dorofeeva L.V."/>
            <person name="Evtushenko L.I."/>
        </authorList>
    </citation>
    <scope>NUCLEOTIDE SEQUENCE [LARGE SCALE GENOMIC DNA]</scope>
    <source>
        <strain evidence="3 5">VKM Ac-2596</strain>
    </source>
</reference>
<feature type="transmembrane region" description="Helical" evidence="2">
    <location>
        <begin position="201"/>
        <end position="224"/>
    </location>
</feature>